<dbReference type="AlphaFoldDB" id="A0A419SN85"/>
<dbReference type="GO" id="GO:0006065">
    <property type="term" value="P:UDP-glucuronate biosynthetic process"/>
    <property type="evidence" value="ECO:0007669"/>
    <property type="project" value="UniProtKB-UniPathway"/>
</dbReference>
<reference evidence="12 13" key="1">
    <citation type="submission" date="2016-08" db="EMBL/GenBank/DDBJ databases">
        <title>Novel Firmicute Genomes.</title>
        <authorList>
            <person name="Poppleton D.I."/>
            <person name="Gribaldo S."/>
        </authorList>
    </citation>
    <scope>NUCLEOTIDE SEQUENCE [LARGE SCALE GENOMIC DNA]</scope>
    <source>
        <strain evidence="12 13">RAOx-1</strain>
    </source>
</reference>
<dbReference type="SUPFAM" id="SSF52413">
    <property type="entry name" value="UDP-glucose/GDP-mannose dehydrogenase C-terminal domain"/>
    <property type="match status" value="1"/>
</dbReference>
<dbReference type="Gene3D" id="3.40.50.720">
    <property type="entry name" value="NAD(P)-binding Rossmann-like Domain"/>
    <property type="match status" value="2"/>
</dbReference>
<comment type="caution">
    <text evidence="12">The sequence shown here is derived from an EMBL/GenBank/DDBJ whole genome shotgun (WGS) entry which is preliminary data.</text>
</comment>
<dbReference type="Proteomes" id="UP000284219">
    <property type="component" value="Unassembled WGS sequence"/>
</dbReference>
<dbReference type="InterPro" id="IPR017476">
    <property type="entry name" value="UDP-Glc/GDP-Man"/>
</dbReference>
<comment type="catalytic activity">
    <reaction evidence="6 7">
        <text>UDP-alpha-D-glucose + 2 NAD(+) + H2O = UDP-alpha-D-glucuronate + 2 NADH + 3 H(+)</text>
        <dbReference type="Rhea" id="RHEA:23596"/>
        <dbReference type="ChEBI" id="CHEBI:15377"/>
        <dbReference type="ChEBI" id="CHEBI:15378"/>
        <dbReference type="ChEBI" id="CHEBI:57540"/>
        <dbReference type="ChEBI" id="CHEBI:57945"/>
        <dbReference type="ChEBI" id="CHEBI:58052"/>
        <dbReference type="ChEBI" id="CHEBI:58885"/>
        <dbReference type="EC" id="1.1.1.22"/>
    </reaction>
</comment>
<evidence type="ECO:0000313" key="12">
    <source>
        <dbReference type="EMBL" id="RKD25770.1"/>
    </source>
</evidence>
<feature type="binding site" evidence="10">
    <location>
        <position position="86"/>
    </location>
    <ligand>
        <name>NAD(+)</name>
        <dbReference type="ChEBI" id="CHEBI:57540"/>
    </ligand>
</feature>
<feature type="binding site" evidence="10">
    <location>
        <position position="266"/>
    </location>
    <ligand>
        <name>NAD(+)</name>
        <dbReference type="ChEBI" id="CHEBI:57540"/>
    </ligand>
</feature>
<dbReference type="Pfam" id="PF03720">
    <property type="entry name" value="UDPG_MGDP_dh_C"/>
    <property type="match status" value="1"/>
</dbReference>
<dbReference type="PIRSF" id="PIRSF500134">
    <property type="entry name" value="UDPglc_DH_bac"/>
    <property type="match status" value="1"/>
</dbReference>
<dbReference type="NCBIfam" id="TIGR03026">
    <property type="entry name" value="NDP-sugDHase"/>
    <property type="match status" value="1"/>
</dbReference>
<dbReference type="InterPro" id="IPR008927">
    <property type="entry name" value="6-PGluconate_DH-like_C_sf"/>
</dbReference>
<dbReference type="Gene3D" id="1.20.5.100">
    <property type="entry name" value="Cytochrome c1, transmembrane anchor, C-terminal"/>
    <property type="match status" value="1"/>
</dbReference>
<evidence type="ECO:0000259" key="11">
    <source>
        <dbReference type="SMART" id="SM00984"/>
    </source>
</evidence>
<evidence type="ECO:0000256" key="5">
    <source>
        <dbReference type="ARBA" id="ARBA00023027"/>
    </source>
</evidence>
<dbReference type="InterPro" id="IPR001732">
    <property type="entry name" value="UDP-Glc/GDP-Man_DH_N"/>
</dbReference>
<dbReference type="GO" id="GO:0051287">
    <property type="term" value="F:NAD binding"/>
    <property type="evidence" value="ECO:0007669"/>
    <property type="project" value="InterPro"/>
</dbReference>
<feature type="binding site" evidence="9">
    <location>
        <begin position="155"/>
        <end position="158"/>
    </location>
    <ligand>
        <name>substrate</name>
    </ligand>
</feature>
<dbReference type="GO" id="GO:0000271">
    <property type="term" value="P:polysaccharide biosynthetic process"/>
    <property type="evidence" value="ECO:0007669"/>
    <property type="project" value="InterPro"/>
</dbReference>
<dbReference type="SUPFAM" id="SSF51735">
    <property type="entry name" value="NAD(P)-binding Rossmann-fold domains"/>
    <property type="match status" value="1"/>
</dbReference>
<dbReference type="UniPathway" id="UPA00038">
    <property type="reaction ID" value="UER00491"/>
</dbReference>
<keyword evidence="13" id="KW-1185">Reference proteome</keyword>
<feature type="binding site" evidence="10">
    <location>
        <position position="330"/>
    </location>
    <ligand>
        <name>NAD(+)</name>
        <dbReference type="ChEBI" id="CHEBI:57540"/>
    </ligand>
</feature>
<dbReference type="SUPFAM" id="SSF48179">
    <property type="entry name" value="6-phosphogluconate dehydrogenase C-terminal domain-like"/>
    <property type="match status" value="1"/>
</dbReference>
<evidence type="ECO:0000256" key="10">
    <source>
        <dbReference type="PIRSR" id="PIRSR500134-3"/>
    </source>
</evidence>
<keyword evidence="4 7" id="KW-0560">Oxidoreductase</keyword>
<evidence type="ECO:0000256" key="7">
    <source>
        <dbReference type="PIRNR" id="PIRNR000124"/>
    </source>
</evidence>
<dbReference type="InterPro" id="IPR028357">
    <property type="entry name" value="UDPglc_DH_bac"/>
</dbReference>
<dbReference type="RefSeq" id="WP_120188445.1">
    <property type="nucleotide sequence ID" value="NZ_MCHY01000006.1"/>
</dbReference>
<dbReference type="PANTHER" id="PTHR43750">
    <property type="entry name" value="UDP-GLUCOSE 6-DEHYDROGENASE TUAD"/>
    <property type="match status" value="1"/>
</dbReference>
<feature type="binding site" evidence="9">
    <location>
        <position position="207"/>
    </location>
    <ligand>
        <name>substrate</name>
    </ligand>
</feature>
<dbReference type="InterPro" id="IPR036220">
    <property type="entry name" value="UDP-Glc/GDP-Man_DH_C_sf"/>
</dbReference>
<feature type="binding site" evidence="10">
    <location>
        <position position="30"/>
    </location>
    <ligand>
        <name>NAD(+)</name>
        <dbReference type="ChEBI" id="CHEBI:57540"/>
    </ligand>
</feature>
<feature type="binding site" evidence="9">
    <location>
        <begin position="252"/>
        <end position="256"/>
    </location>
    <ligand>
        <name>substrate</name>
    </ligand>
</feature>
<accession>A0A419SN85</accession>
<protein>
    <recommendedName>
        <fullName evidence="3 7">UDP-glucose 6-dehydrogenase</fullName>
        <ecNumber evidence="3 7">1.1.1.22</ecNumber>
    </recommendedName>
</protein>
<dbReference type="GO" id="GO:0003979">
    <property type="term" value="F:UDP-glucose 6-dehydrogenase activity"/>
    <property type="evidence" value="ECO:0007669"/>
    <property type="project" value="UniProtKB-EC"/>
</dbReference>
<evidence type="ECO:0000256" key="8">
    <source>
        <dbReference type="PIRSR" id="PIRSR500134-1"/>
    </source>
</evidence>
<dbReference type="InterPro" id="IPR014026">
    <property type="entry name" value="UDP-Glc/GDP-Man_DH_dimer"/>
</dbReference>
<dbReference type="EC" id="1.1.1.22" evidence="3 7"/>
<feature type="binding site" evidence="10">
    <location>
        <position position="35"/>
    </location>
    <ligand>
        <name>NAD(+)</name>
        <dbReference type="ChEBI" id="CHEBI:57540"/>
    </ligand>
</feature>
<dbReference type="PANTHER" id="PTHR43750:SF3">
    <property type="entry name" value="UDP-GLUCOSE 6-DEHYDROGENASE TUAD"/>
    <property type="match status" value="1"/>
</dbReference>
<dbReference type="EMBL" id="MCHY01000006">
    <property type="protein sequence ID" value="RKD25770.1"/>
    <property type="molecule type" value="Genomic_DNA"/>
</dbReference>
<evidence type="ECO:0000256" key="6">
    <source>
        <dbReference type="ARBA" id="ARBA00047473"/>
    </source>
</evidence>
<feature type="active site" description="Nucleophile" evidence="8">
    <location>
        <position position="263"/>
    </location>
</feature>
<evidence type="ECO:0000256" key="1">
    <source>
        <dbReference type="ARBA" id="ARBA00004701"/>
    </source>
</evidence>
<name>A0A419SN85_9BACL</name>
<feature type="binding site" evidence="9">
    <location>
        <position position="323"/>
    </location>
    <ligand>
        <name>substrate</name>
    </ligand>
</feature>
<evidence type="ECO:0000313" key="13">
    <source>
        <dbReference type="Proteomes" id="UP000284219"/>
    </source>
</evidence>
<evidence type="ECO:0000256" key="2">
    <source>
        <dbReference type="ARBA" id="ARBA00006601"/>
    </source>
</evidence>
<evidence type="ECO:0000256" key="4">
    <source>
        <dbReference type="ARBA" id="ARBA00023002"/>
    </source>
</evidence>
<evidence type="ECO:0000256" key="9">
    <source>
        <dbReference type="PIRSR" id="PIRSR500134-2"/>
    </source>
</evidence>
<evidence type="ECO:0000256" key="3">
    <source>
        <dbReference type="ARBA" id="ARBA00012954"/>
    </source>
</evidence>
<dbReference type="SMART" id="SM00984">
    <property type="entry name" value="UDPG_MGDP_dh_C"/>
    <property type="match status" value="1"/>
</dbReference>
<organism evidence="12 13">
    <name type="scientific">Ammoniphilus oxalaticus</name>
    <dbReference type="NCBI Taxonomy" id="66863"/>
    <lineage>
        <taxon>Bacteria</taxon>
        <taxon>Bacillati</taxon>
        <taxon>Bacillota</taxon>
        <taxon>Bacilli</taxon>
        <taxon>Bacillales</taxon>
        <taxon>Paenibacillaceae</taxon>
        <taxon>Aneurinibacillus group</taxon>
        <taxon>Ammoniphilus</taxon>
    </lineage>
</organism>
<dbReference type="Pfam" id="PF03721">
    <property type="entry name" value="UDPG_MGDP_dh_N"/>
    <property type="match status" value="1"/>
</dbReference>
<comment type="similarity">
    <text evidence="2 7">Belongs to the UDP-glucose/GDP-mannose dehydrogenase family.</text>
</comment>
<gene>
    <name evidence="12" type="ORF">BEP19_02175</name>
</gene>
<feature type="binding site" evidence="10">
    <location>
        <position position="121"/>
    </location>
    <ligand>
        <name>NAD(+)</name>
        <dbReference type="ChEBI" id="CHEBI:57540"/>
    </ligand>
</feature>
<dbReference type="PIRSF" id="PIRSF000124">
    <property type="entry name" value="UDPglc_GDPman_dh"/>
    <property type="match status" value="1"/>
</dbReference>
<dbReference type="Pfam" id="PF00984">
    <property type="entry name" value="UDPG_MGDP_dh"/>
    <property type="match status" value="1"/>
</dbReference>
<dbReference type="InterPro" id="IPR014027">
    <property type="entry name" value="UDP-Glc/GDP-Man_DH_C"/>
</dbReference>
<feature type="binding site" evidence="9">
    <location>
        <position position="260"/>
    </location>
    <ligand>
        <name>substrate</name>
    </ligand>
</feature>
<feature type="binding site" evidence="10">
    <location>
        <position position="158"/>
    </location>
    <ligand>
        <name>NAD(+)</name>
        <dbReference type="ChEBI" id="CHEBI:57540"/>
    </ligand>
</feature>
<proteinExistence type="inferred from homology"/>
<dbReference type="OrthoDB" id="9803238at2"/>
<feature type="domain" description="UDP-glucose/GDP-mannose dehydrogenase C-terminal" evidence="11">
    <location>
        <begin position="316"/>
        <end position="417"/>
    </location>
</feature>
<keyword evidence="5 7" id="KW-0520">NAD</keyword>
<comment type="pathway">
    <text evidence="1">Nucleotide-sugar biosynthesis; UDP-alpha-D-glucuronate biosynthesis; UDP-alpha-D-glucuronate from UDP-alpha-D-glucose: step 1/1.</text>
</comment>
<sequence length="436" mass="47577">MKIAVIGTGYVGITTSVSLGELGHELIGVDIDPEKVKKLKQGILPIYEPGVESLIQRQLAAGSLTFTTSLKEALPDAEVIFIAVGTPSLPNGEPDLHYVEAVAREIGTHINDYKVIVNKSTVPVGTADWVRDLIERELERRHVKVEFDVVSNPEFLQEGKALEDARHPDRIVLGSSSQRAKQTMQTVYANVNAPIIHTSPRNAEMIKYASNAILATKISFMNDIAKLCAHLSVDVSEVAKGMGLDQRIGPHFLRAGVGYGGSCFPKDVEALYALGQSAGQEMSILRDTQRINREQPGWVIAQMERELGSLKGKKIALLGLAFKPNTDDLREAPSLKLLPLLHAAGATVRATDPIVTDPVKEQFPKVGIAADAYEAALDADAVLLCTEWASFLKIDWKRIRERMKGDRVFDARNALSIEKVEAAGLRYWGVGRKGSA</sequence>
<dbReference type="InterPro" id="IPR036291">
    <property type="entry name" value="NAD(P)-bd_dom_sf"/>
</dbReference>